<evidence type="ECO:0000313" key="3">
    <source>
        <dbReference type="Proteomes" id="UP000683360"/>
    </source>
</evidence>
<dbReference type="OrthoDB" id="10068687at2759"/>
<organism evidence="2 3">
    <name type="scientific">Mytilus edulis</name>
    <name type="common">Blue mussel</name>
    <dbReference type="NCBI Taxonomy" id="6550"/>
    <lineage>
        <taxon>Eukaryota</taxon>
        <taxon>Metazoa</taxon>
        <taxon>Spiralia</taxon>
        <taxon>Lophotrochozoa</taxon>
        <taxon>Mollusca</taxon>
        <taxon>Bivalvia</taxon>
        <taxon>Autobranchia</taxon>
        <taxon>Pteriomorphia</taxon>
        <taxon>Mytilida</taxon>
        <taxon>Mytiloidea</taxon>
        <taxon>Mytilidae</taxon>
        <taxon>Mytilinae</taxon>
        <taxon>Mytilus</taxon>
    </lineage>
</organism>
<dbReference type="SUPFAM" id="SSF56672">
    <property type="entry name" value="DNA/RNA polymerases"/>
    <property type="match status" value="1"/>
</dbReference>
<accession>A0A8S3R606</accession>
<gene>
    <name evidence="2" type="ORF">MEDL_16897</name>
</gene>
<dbReference type="AlphaFoldDB" id="A0A8S3R606"/>
<dbReference type="Gene3D" id="1.10.443.10">
    <property type="entry name" value="Intergrase catalytic core"/>
    <property type="match status" value="1"/>
</dbReference>
<dbReference type="PANTHER" id="PTHR33050">
    <property type="entry name" value="REVERSE TRANSCRIPTASE DOMAIN-CONTAINING PROTEIN"/>
    <property type="match status" value="1"/>
</dbReference>
<keyword evidence="1" id="KW-0233">DNA recombination</keyword>
<evidence type="ECO:0008006" key="4">
    <source>
        <dbReference type="Google" id="ProtNLM"/>
    </source>
</evidence>
<dbReference type="InterPro" id="IPR043502">
    <property type="entry name" value="DNA/RNA_pol_sf"/>
</dbReference>
<dbReference type="Proteomes" id="UP000683360">
    <property type="component" value="Unassembled WGS sequence"/>
</dbReference>
<evidence type="ECO:0000313" key="2">
    <source>
        <dbReference type="EMBL" id="CAG2202313.1"/>
    </source>
</evidence>
<dbReference type="Gene3D" id="3.10.10.10">
    <property type="entry name" value="HIV Type 1 Reverse Transcriptase, subunit A, domain 1"/>
    <property type="match status" value="1"/>
</dbReference>
<dbReference type="GO" id="GO:0015074">
    <property type="term" value="P:DNA integration"/>
    <property type="evidence" value="ECO:0007669"/>
    <property type="project" value="InterPro"/>
</dbReference>
<protein>
    <recommendedName>
        <fullName evidence="4">Reverse transcriptase domain-containing protein</fullName>
    </recommendedName>
</protein>
<keyword evidence="3" id="KW-1185">Reference proteome</keyword>
<reference evidence="2" key="1">
    <citation type="submission" date="2021-03" db="EMBL/GenBank/DDBJ databases">
        <authorList>
            <person name="Bekaert M."/>
        </authorList>
    </citation>
    <scope>NUCLEOTIDE SEQUENCE</scope>
</reference>
<dbReference type="InterPro" id="IPR043128">
    <property type="entry name" value="Rev_trsase/Diguanyl_cyclase"/>
</dbReference>
<name>A0A8S3R606_MYTED</name>
<sequence length="599" mass="68494">MSPINVNRLEYELKEHPDKHFVMYLLNGIRFGFDTLVSILDLPTFECKNLLSAIRDPESVDMLLKQEIDKGYVKGPFSSPPFETYRVSPIGIAEGKYSGKKRLILDLSSPHEHETHESINSLIDKEVCSLSYVKIDDAIRAIKHFGKQTILNKTDMTDAFKQLGIRKDQHHLYCMKWKNNYYHYVRLCFGSRSSPCIFDNLSRAICWIAKENYGIPVILHLLDDFLTIQPPDSCGFRTMALITLIFNRLNIPISKKKTVGPTCTIEYLGIILDTVSFEARLPNEKVERISNFIDSFLHKKSVTKRELLQLLGHFNFAARIIRPGRSFVSYLIKLSTKVDKLHHYISLSKDCRTDLIMWRDFLKGWNRVTFFYDEHITLASDIELYTDAASNFGFGGFFKTFQKAAPAAETVPTPCPKSWQAACVVAYFGFLRCGELTVNTDFDASCNLCIEDITFEEDYAILHLKTSKTDPFRSGVNIYLFKNNTSVCPVKSLIRYLDVRRSRFSIACNSSPLFVMENGEALTRTFFINHVRSILEIIGLNPSNYNGHSFRIGAATSVASKIEDHLIKILGRWSSECYTRYIHTPKSTIKQAQLALISD</sequence>
<dbReference type="SUPFAM" id="SSF56349">
    <property type="entry name" value="DNA breaking-rejoining enzymes"/>
    <property type="match status" value="1"/>
</dbReference>
<proteinExistence type="predicted"/>
<evidence type="ECO:0000256" key="1">
    <source>
        <dbReference type="ARBA" id="ARBA00023172"/>
    </source>
</evidence>
<dbReference type="PANTHER" id="PTHR33050:SF8">
    <property type="entry name" value="REVERSE TRANSCRIPTASE DOMAIN-CONTAINING PROTEIN"/>
    <property type="match status" value="1"/>
</dbReference>
<dbReference type="InterPro" id="IPR052055">
    <property type="entry name" value="Hepadnavirus_pol/RT"/>
</dbReference>
<comment type="caution">
    <text evidence="2">The sequence shown here is derived from an EMBL/GenBank/DDBJ whole genome shotgun (WGS) entry which is preliminary data.</text>
</comment>
<dbReference type="EMBL" id="CAJPWZ010000886">
    <property type="protein sequence ID" value="CAG2202313.1"/>
    <property type="molecule type" value="Genomic_DNA"/>
</dbReference>
<dbReference type="InterPro" id="IPR013762">
    <property type="entry name" value="Integrase-like_cat_sf"/>
</dbReference>
<dbReference type="GO" id="GO:0003677">
    <property type="term" value="F:DNA binding"/>
    <property type="evidence" value="ECO:0007669"/>
    <property type="project" value="InterPro"/>
</dbReference>
<dbReference type="Gene3D" id="3.30.70.270">
    <property type="match status" value="1"/>
</dbReference>
<dbReference type="GO" id="GO:0006310">
    <property type="term" value="P:DNA recombination"/>
    <property type="evidence" value="ECO:0007669"/>
    <property type="project" value="UniProtKB-KW"/>
</dbReference>
<dbReference type="InterPro" id="IPR011010">
    <property type="entry name" value="DNA_brk_join_enz"/>
</dbReference>